<dbReference type="Proteomes" id="UP000000663">
    <property type="component" value="Chromosome"/>
</dbReference>
<dbReference type="eggNOG" id="arCOG04223">
    <property type="taxonomic scope" value="Archaea"/>
</dbReference>
<dbReference type="OrthoDB" id="11182at2157"/>
<keyword evidence="3 4" id="KW-0648">Protein biosynthesis</keyword>
<dbReference type="GO" id="GO:0003743">
    <property type="term" value="F:translation initiation factor activity"/>
    <property type="evidence" value="ECO:0007669"/>
    <property type="project" value="UniProtKB-UniRule"/>
</dbReference>
<gene>
    <name evidence="7" type="ORF">RCIX2550</name>
</gene>
<sequence length="101" mass="11203">MSVCDKCGLPDDLCVCEEIVKESQRVRITTDKRRFGKMATIIDGIDDKSIDLKELSSLLKAKCACGGTIKQQTIELQGDHKEKVREILESIGYAAESIDVK</sequence>
<dbReference type="GO" id="GO:0006417">
    <property type="term" value="P:regulation of translation"/>
    <property type="evidence" value="ECO:0007669"/>
    <property type="project" value="UniProtKB-UniRule"/>
</dbReference>
<evidence type="ECO:0000259" key="6">
    <source>
        <dbReference type="PROSITE" id="PS50296"/>
    </source>
</evidence>
<accession>Q0W1Y1</accession>
<dbReference type="PANTHER" id="PTHR12789">
    <property type="entry name" value="DENSITY-REGULATED PROTEIN HOMOLOG"/>
    <property type="match status" value="1"/>
</dbReference>
<dbReference type="GO" id="GO:0001731">
    <property type="term" value="P:formation of translation preinitiation complex"/>
    <property type="evidence" value="ECO:0007669"/>
    <property type="project" value="UniProtKB-UniRule"/>
</dbReference>
<keyword evidence="2 4" id="KW-0810">Translation regulation</keyword>
<evidence type="ECO:0000256" key="2">
    <source>
        <dbReference type="ARBA" id="ARBA00022845"/>
    </source>
</evidence>
<proteinExistence type="inferred from homology"/>
<dbReference type="STRING" id="351160.RCIX2550"/>
<dbReference type="KEGG" id="rci:RCIX2550"/>
<dbReference type="Gene3D" id="3.30.780.10">
    <property type="entry name" value="SUI1-like domain"/>
    <property type="match status" value="1"/>
</dbReference>
<feature type="domain" description="SUI1" evidence="6">
    <location>
        <begin position="26"/>
        <end position="92"/>
    </location>
</feature>
<dbReference type="InterPro" id="IPR036877">
    <property type="entry name" value="SUI1_dom_sf"/>
</dbReference>
<dbReference type="RefSeq" id="WP_012034973.1">
    <property type="nucleotide sequence ID" value="NC_009464.1"/>
</dbReference>
<dbReference type="PATRIC" id="fig|351160.9.peg.671"/>
<comment type="similarity">
    <text evidence="1 4 5">Belongs to the SUI1 family.</text>
</comment>
<evidence type="ECO:0000256" key="3">
    <source>
        <dbReference type="ARBA" id="ARBA00022917"/>
    </source>
</evidence>
<dbReference type="GO" id="GO:0002188">
    <property type="term" value="P:translation reinitiation"/>
    <property type="evidence" value="ECO:0007669"/>
    <property type="project" value="UniProtKB-UniRule"/>
</dbReference>
<evidence type="ECO:0000256" key="4">
    <source>
        <dbReference type="HAMAP-Rule" id="MF_00604"/>
    </source>
</evidence>
<dbReference type="GO" id="GO:0003729">
    <property type="term" value="F:mRNA binding"/>
    <property type="evidence" value="ECO:0007669"/>
    <property type="project" value="TreeGrafter"/>
</dbReference>
<organism evidence="7 8">
    <name type="scientific">Methanocella arvoryzae (strain DSM 22066 / NBRC 105507 / MRE50)</name>
    <dbReference type="NCBI Taxonomy" id="351160"/>
    <lineage>
        <taxon>Archaea</taxon>
        <taxon>Methanobacteriati</taxon>
        <taxon>Methanobacteriota</taxon>
        <taxon>Stenosarchaea group</taxon>
        <taxon>Methanomicrobia</taxon>
        <taxon>Methanocellales</taxon>
        <taxon>Methanocellaceae</taxon>
        <taxon>Methanocella</taxon>
    </lineage>
</organism>
<dbReference type="NCBIfam" id="TIGR01158">
    <property type="entry name" value="SUI1_rel"/>
    <property type="match status" value="1"/>
</dbReference>
<dbReference type="InterPro" id="IPR001950">
    <property type="entry name" value="SUI1"/>
</dbReference>
<evidence type="ECO:0000256" key="1">
    <source>
        <dbReference type="ARBA" id="ARBA00005422"/>
    </source>
</evidence>
<dbReference type="AlphaFoldDB" id="Q0W1Y1"/>
<evidence type="ECO:0000313" key="8">
    <source>
        <dbReference type="Proteomes" id="UP000000663"/>
    </source>
</evidence>
<protein>
    <recommendedName>
        <fullName evidence="4 5">Protein translation factor SUI1 homolog</fullName>
    </recommendedName>
</protein>
<dbReference type="CDD" id="cd11567">
    <property type="entry name" value="YciH_like"/>
    <property type="match status" value="1"/>
</dbReference>
<dbReference type="EMBL" id="AM114193">
    <property type="protein sequence ID" value="CAJ37612.1"/>
    <property type="molecule type" value="Genomic_DNA"/>
</dbReference>
<keyword evidence="7" id="KW-0396">Initiation factor</keyword>
<dbReference type="PIRSF" id="PIRSF037511">
    <property type="entry name" value="Transl_init_SUI1_pro"/>
    <property type="match status" value="1"/>
</dbReference>
<reference evidence="7 8" key="1">
    <citation type="journal article" date="2006" name="Science">
        <title>Genome of rice cluster I archaea -- the key methane producers in the rice rhizosphere.</title>
        <authorList>
            <person name="Erkel C."/>
            <person name="Kube M."/>
            <person name="Reinhardt R."/>
            <person name="Liesack W."/>
        </authorList>
    </citation>
    <scope>NUCLEOTIDE SEQUENCE [LARGE SCALE GENOMIC DNA]</scope>
    <source>
        <strain evidence="8">DSM 22066 / NBRC 105507 / MRE50</strain>
    </source>
</reference>
<dbReference type="Pfam" id="PF01253">
    <property type="entry name" value="SUI1"/>
    <property type="match status" value="1"/>
</dbReference>
<dbReference type="InterPro" id="IPR022851">
    <property type="entry name" value="SUI1_arc"/>
</dbReference>
<evidence type="ECO:0000256" key="5">
    <source>
        <dbReference type="PIRNR" id="PIRNR037511"/>
    </source>
</evidence>
<dbReference type="SUPFAM" id="SSF55159">
    <property type="entry name" value="eIF1-like"/>
    <property type="match status" value="1"/>
</dbReference>
<keyword evidence="8" id="KW-1185">Reference proteome</keyword>
<dbReference type="PROSITE" id="PS50296">
    <property type="entry name" value="SUI1"/>
    <property type="match status" value="1"/>
</dbReference>
<name>Q0W1Y1_METAR</name>
<dbReference type="NCBIfam" id="NF002096">
    <property type="entry name" value="PRK00939.1"/>
    <property type="match status" value="1"/>
</dbReference>
<dbReference type="InterPro" id="IPR005872">
    <property type="entry name" value="SUI1_arc_bac"/>
</dbReference>
<dbReference type="HAMAP" id="MF_00604">
    <property type="entry name" value="SUI1"/>
    <property type="match status" value="1"/>
</dbReference>
<evidence type="ECO:0000313" key="7">
    <source>
        <dbReference type="EMBL" id="CAJ37612.1"/>
    </source>
</evidence>
<dbReference type="InterPro" id="IPR050318">
    <property type="entry name" value="DENR/SUI1_TIF"/>
</dbReference>
<dbReference type="GeneID" id="5144272"/>
<dbReference type="PANTHER" id="PTHR12789:SF0">
    <property type="entry name" value="DENSITY-REGULATED PROTEIN"/>
    <property type="match status" value="1"/>
</dbReference>